<name>A0A420EHZ8_9ALTE</name>
<comment type="similarity">
    <text evidence="1">Belongs to the Gfa family.</text>
</comment>
<dbReference type="OrthoDB" id="4188830at2"/>
<organism evidence="6 7">
    <name type="scientific">Alginatibacterium sediminis</name>
    <dbReference type="NCBI Taxonomy" id="2164068"/>
    <lineage>
        <taxon>Bacteria</taxon>
        <taxon>Pseudomonadati</taxon>
        <taxon>Pseudomonadota</taxon>
        <taxon>Gammaproteobacteria</taxon>
        <taxon>Alteromonadales</taxon>
        <taxon>Alteromonadaceae</taxon>
        <taxon>Alginatibacterium</taxon>
    </lineage>
</organism>
<feature type="domain" description="CENP-V/GFA" evidence="5">
    <location>
        <begin position="2"/>
        <end position="128"/>
    </location>
</feature>
<dbReference type="PANTHER" id="PTHR33337:SF40">
    <property type="entry name" value="CENP-V_GFA DOMAIN-CONTAINING PROTEIN-RELATED"/>
    <property type="match status" value="1"/>
</dbReference>
<proteinExistence type="inferred from homology"/>
<dbReference type="RefSeq" id="WP_120354288.1">
    <property type="nucleotide sequence ID" value="NZ_RAQO01000004.1"/>
</dbReference>
<evidence type="ECO:0000256" key="3">
    <source>
        <dbReference type="ARBA" id="ARBA00022833"/>
    </source>
</evidence>
<dbReference type="PANTHER" id="PTHR33337">
    <property type="entry name" value="GFA DOMAIN-CONTAINING PROTEIN"/>
    <property type="match status" value="1"/>
</dbReference>
<accession>A0A420EHZ8</accession>
<dbReference type="SUPFAM" id="SSF51316">
    <property type="entry name" value="Mss4-like"/>
    <property type="match status" value="1"/>
</dbReference>
<dbReference type="Pfam" id="PF04828">
    <property type="entry name" value="GFA"/>
    <property type="match status" value="1"/>
</dbReference>
<evidence type="ECO:0000256" key="4">
    <source>
        <dbReference type="ARBA" id="ARBA00023239"/>
    </source>
</evidence>
<dbReference type="Gene3D" id="3.90.1590.10">
    <property type="entry name" value="glutathione-dependent formaldehyde- activating enzyme (gfa)"/>
    <property type="match status" value="1"/>
</dbReference>
<evidence type="ECO:0000256" key="1">
    <source>
        <dbReference type="ARBA" id="ARBA00005495"/>
    </source>
</evidence>
<keyword evidence="7" id="KW-1185">Reference proteome</keyword>
<evidence type="ECO:0000313" key="6">
    <source>
        <dbReference type="EMBL" id="RKF20284.1"/>
    </source>
</evidence>
<protein>
    <submittedName>
        <fullName evidence="6">GFA family protein</fullName>
    </submittedName>
</protein>
<dbReference type="GO" id="GO:0016846">
    <property type="term" value="F:carbon-sulfur lyase activity"/>
    <property type="evidence" value="ECO:0007669"/>
    <property type="project" value="InterPro"/>
</dbReference>
<dbReference type="GO" id="GO:0046872">
    <property type="term" value="F:metal ion binding"/>
    <property type="evidence" value="ECO:0007669"/>
    <property type="project" value="UniProtKB-KW"/>
</dbReference>
<sequence>MYYGKCLCGDVTIEVSGEITEIIHCHCSLCRKNSGTAFATNGFINTSDLKITSGKSKLGVFSFKAGRYRHFCRKCACPVYSSNDNDPKRLRLRLGILDSQITERPSAHIFVASKANWELPTADLPSYSEFEPNRK</sequence>
<evidence type="ECO:0000256" key="2">
    <source>
        <dbReference type="ARBA" id="ARBA00022723"/>
    </source>
</evidence>
<evidence type="ECO:0000259" key="5">
    <source>
        <dbReference type="PROSITE" id="PS51891"/>
    </source>
</evidence>
<dbReference type="PROSITE" id="PS51891">
    <property type="entry name" value="CENP_V_GFA"/>
    <property type="match status" value="1"/>
</dbReference>
<dbReference type="InterPro" id="IPR011057">
    <property type="entry name" value="Mss4-like_sf"/>
</dbReference>
<dbReference type="Proteomes" id="UP000286482">
    <property type="component" value="Unassembled WGS sequence"/>
</dbReference>
<dbReference type="AlphaFoldDB" id="A0A420EHZ8"/>
<keyword evidence="2" id="KW-0479">Metal-binding</keyword>
<dbReference type="EMBL" id="RAQO01000004">
    <property type="protein sequence ID" value="RKF20284.1"/>
    <property type="molecule type" value="Genomic_DNA"/>
</dbReference>
<reference evidence="6 7" key="1">
    <citation type="submission" date="2018-09" db="EMBL/GenBank/DDBJ databases">
        <authorList>
            <person name="Wang Z."/>
        </authorList>
    </citation>
    <scope>NUCLEOTIDE SEQUENCE [LARGE SCALE GENOMIC DNA]</scope>
    <source>
        <strain evidence="6 7">ALS 81</strain>
    </source>
</reference>
<evidence type="ECO:0000313" key="7">
    <source>
        <dbReference type="Proteomes" id="UP000286482"/>
    </source>
</evidence>
<comment type="caution">
    <text evidence="6">The sequence shown here is derived from an EMBL/GenBank/DDBJ whole genome shotgun (WGS) entry which is preliminary data.</text>
</comment>
<dbReference type="InterPro" id="IPR006913">
    <property type="entry name" value="CENP-V/GFA"/>
</dbReference>
<keyword evidence="3" id="KW-0862">Zinc</keyword>
<gene>
    <name evidence="6" type="ORF">DBZ36_07530</name>
</gene>
<keyword evidence="4" id="KW-0456">Lyase</keyword>